<dbReference type="GO" id="GO:0005886">
    <property type="term" value="C:plasma membrane"/>
    <property type="evidence" value="ECO:0007669"/>
    <property type="project" value="UniProtKB-SubCell"/>
</dbReference>
<dbReference type="GO" id="GO:0055085">
    <property type="term" value="P:transmembrane transport"/>
    <property type="evidence" value="ECO:0007669"/>
    <property type="project" value="InterPro"/>
</dbReference>
<feature type="transmembrane region" description="Helical" evidence="7">
    <location>
        <begin position="178"/>
        <end position="195"/>
    </location>
</feature>
<comment type="caution">
    <text evidence="9">The sequence shown here is derived from an EMBL/GenBank/DDBJ whole genome shotgun (WGS) entry which is preliminary data.</text>
</comment>
<comment type="subcellular location">
    <subcellularLocation>
        <location evidence="1 7">Cell membrane</location>
        <topology evidence="1 7">Multi-pass membrane protein</topology>
    </subcellularLocation>
</comment>
<evidence type="ECO:0000256" key="5">
    <source>
        <dbReference type="ARBA" id="ARBA00022989"/>
    </source>
</evidence>
<keyword evidence="6 7" id="KW-0472">Membrane</keyword>
<dbReference type="PANTHER" id="PTHR43386:SF1">
    <property type="entry name" value="D,D-DIPEPTIDE TRANSPORT SYSTEM PERMEASE PROTEIN DDPC-RELATED"/>
    <property type="match status" value="1"/>
</dbReference>
<dbReference type="SUPFAM" id="SSF161098">
    <property type="entry name" value="MetI-like"/>
    <property type="match status" value="1"/>
</dbReference>
<dbReference type="Proteomes" id="UP000319094">
    <property type="component" value="Unassembled WGS sequence"/>
</dbReference>
<feature type="transmembrane region" description="Helical" evidence="7">
    <location>
        <begin position="230"/>
        <end position="260"/>
    </location>
</feature>
<gene>
    <name evidence="9" type="ORF">FB468_0792</name>
</gene>
<evidence type="ECO:0000313" key="10">
    <source>
        <dbReference type="Proteomes" id="UP000319094"/>
    </source>
</evidence>
<keyword evidence="10" id="KW-1185">Reference proteome</keyword>
<evidence type="ECO:0000256" key="2">
    <source>
        <dbReference type="ARBA" id="ARBA00022448"/>
    </source>
</evidence>
<evidence type="ECO:0000256" key="3">
    <source>
        <dbReference type="ARBA" id="ARBA00022475"/>
    </source>
</evidence>
<dbReference type="Pfam" id="PF12911">
    <property type="entry name" value="OppC_N"/>
    <property type="match status" value="1"/>
</dbReference>
<keyword evidence="2 7" id="KW-0813">Transport</keyword>
<dbReference type="STRING" id="55969.SD72_11610"/>
<reference evidence="9 10" key="1">
    <citation type="submission" date="2019-06" db="EMBL/GenBank/DDBJ databases">
        <title>Sequencing the genomes of 1000 actinobacteria strains.</title>
        <authorList>
            <person name="Klenk H.-P."/>
        </authorList>
    </citation>
    <scope>NUCLEOTIDE SEQUENCE [LARGE SCALE GENOMIC DNA]</scope>
    <source>
        <strain evidence="9 10">DSM 8803</strain>
    </source>
</reference>
<feature type="transmembrane region" description="Helical" evidence="7">
    <location>
        <begin position="152"/>
        <end position="172"/>
    </location>
</feature>
<dbReference type="RefSeq" id="WP_246055741.1">
    <property type="nucleotide sequence ID" value="NZ_BAAAUY010000009.1"/>
</dbReference>
<dbReference type="InterPro" id="IPR025966">
    <property type="entry name" value="OppC_N"/>
</dbReference>
<dbReference type="PANTHER" id="PTHR43386">
    <property type="entry name" value="OLIGOPEPTIDE TRANSPORT SYSTEM PERMEASE PROTEIN APPC"/>
    <property type="match status" value="1"/>
</dbReference>
<dbReference type="PROSITE" id="PS50928">
    <property type="entry name" value="ABC_TM1"/>
    <property type="match status" value="1"/>
</dbReference>
<keyword evidence="3" id="KW-1003">Cell membrane</keyword>
<evidence type="ECO:0000313" key="9">
    <source>
        <dbReference type="EMBL" id="TQL42784.1"/>
    </source>
</evidence>
<feature type="domain" description="ABC transmembrane type-1" evidence="8">
    <location>
        <begin position="113"/>
        <end position="304"/>
    </location>
</feature>
<evidence type="ECO:0000256" key="1">
    <source>
        <dbReference type="ARBA" id="ARBA00004651"/>
    </source>
</evidence>
<keyword evidence="5 7" id="KW-1133">Transmembrane helix</keyword>
<feature type="transmembrane region" description="Helical" evidence="7">
    <location>
        <begin position="280"/>
        <end position="303"/>
    </location>
</feature>
<accession>A0A542Y3Y2</accession>
<dbReference type="InterPro" id="IPR050366">
    <property type="entry name" value="BP-dependent_transpt_permease"/>
</dbReference>
<dbReference type="CDD" id="cd06261">
    <property type="entry name" value="TM_PBP2"/>
    <property type="match status" value="1"/>
</dbReference>
<dbReference type="AlphaFoldDB" id="A0A542Y3Y2"/>
<organism evidence="9 10">
    <name type="scientific">Leucobacter komagatae</name>
    <dbReference type="NCBI Taxonomy" id="55969"/>
    <lineage>
        <taxon>Bacteria</taxon>
        <taxon>Bacillati</taxon>
        <taxon>Actinomycetota</taxon>
        <taxon>Actinomycetes</taxon>
        <taxon>Micrococcales</taxon>
        <taxon>Microbacteriaceae</taxon>
        <taxon>Leucobacter</taxon>
    </lineage>
</organism>
<evidence type="ECO:0000256" key="6">
    <source>
        <dbReference type="ARBA" id="ARBA00023136"/>
    </source>
</evidence>
<dbReference type="InterPro" id="IPR000515">
    <property type="entry name" value="MetI-like"/>
</dbReference>
<evidence type="ECO:0000256" key="7">
    <source>
        <dbReference type="RuleBase" id="RU363032"/>
    </source>
</evidence>
<proteinExistence type="inferred from homology"/>
<evidence type="ECO:0000259" key="8">
    <source>
        <dbReference type="PROSITE" id="PS50928"/>
    </source>
</evidence>
<protein>
    <submittedName>
        <fullName evidence="9">Peptide/nickel transport system permease protein</fullName>
    </submittedName>
</protein>
<sequence>MTGVFSKDTKLITTPGYAAQKAADIQAKSSAQLTMARLVRDPASVASAIVILGIVLFAICAPLIAQWTGHGPTEQFRETGLSAAGIPVGPSNEFLLGTDQLGRDVLVRLAYGARVSLLVGVVASLVASAIGVIIGATAGFFGGWVDTLLSRVIDLVMSVPFLLVAIALVAVLGPSLGLSIVVIVFFSWAGLARVIRGQVLAIREREYIEAARSLGESRFSMMFRDVLPNLVVPIIVYTTLGIPAAVVFEATLSFLGLGIVPPTPSWGNMLADAANGSMYMVAPWMVLVPGLALLALTLAFNLLGDGLRDALDPTSTKGKKA</sequence>
<name>A0A542Y3Y2_9MICO</name>
<dbReference type="EMBL" id="VFON01000001">
    <property type="protein sequence ID" value="TQL42784.1"/>
    <property type="molecule type" value="Genomic_DNA"/>
</dbReference>
<feature type="transmembrane region" description="Helical" evidence="7">
    <location>
        <begin position="45"/>
        <end position="65"/>
    </location>
</feature>
<keyword evidence="4 7" id="KW-0812">Transmembrane</keyword>
<dbReference type="Gene3D" id="1.10.3720.10">
    <property type="entry name" value="MetI-like"/>
    <property type="match status" value="1"/>
</dbReference>
<feature type="transmembrane region" description="Helical" evidence="7">
    <location>
        <begin position="117"/>
        <end position="145"/>
    </location>
</feature>
<evidence type="ECO:0000256" key="4">
    <source>
        <dbReference type="ARBA" id="ARBA00022692"/>
    </source>
</evidence>
<comment type="similarity">
    <text evidence="7">Belongs to the binding-protein-dependent transport system permease family.</text>
</comment>
<dbReference type="InterPro" id="IPR035906">
    <property type="entry name" value="MetI-like_sf"/>
</dbReference>
<dbReference type="Pfam" id="PF00528">
    <property type="entry name" value="BPD_transp_1"/>
    <property type="match status" value="1"/>
</dbReference>